<protein>
    <submittedName>
        <fullName evidence="1">Uncharacterized protein</fullName>
    </submittedName>
</protein>
<dbReference type="AlphaFoldDB" id="A0A2A6BET7"/>
<evidence type="ECO:0000313" key="2">
    <source>
        <dbReference type="Proteomes" id="UP000005239"/>
    </source>
</evidence>
<proteinExistence type="predicted"/>
<dbReference type="Proteomes" id="UP000005239">
    <property type="component" value="Unassembled WGS sequence"/>
</dbReference>
<name>A0A2A6BET7_PRIPA</name>
<organism evidence="1 2">
    <name type="scientific">Pristionchus pacificus</name>
    <name type="common">Parasitic nematode worm</name>
    <dbReference type="NCBI Taxonomy" id="54126"/>
    <lineage>
        <taxon>Eukaryota</taxon>
        <taxon>Metazoa</taxon>
        <taxon>Ecdysozoa</taxon>
        <taxon>Nematoda</taxon>
        <taxon>Chromadorea</taxon>
        <taxon>Rhabditida</taxon>
        <taxon>Rhabditina</taxon>
        <taxon>Diplogasteromorpha</taxon>
        <taxon>Diplogasteroidea</taxon>
        <taxon>Neodiplogasteridae</taxon>
        <taxon>Pristionchus</taxon>
    </lineage>
</organism>
<evidence type="ECO:0000313" key="1">
    <source>
        <dbReference type="EnsemblMetazoa" id="PPA00398.1"/>
    </source>
</evidence>
<accession>A0A2A6BET7</accession>
<reference evidence="2" key="1">
    <citation type="journal article" date="2008" name="Nat. Genet.">
        <title>The Pristionchus pacificus genome provides a unique perspective on nematode lifestyle and parasitism.</title>
        <authorList>
            <person name="Dieterich C."/>
            <person name="Clifton S.W."/>
            <person name="Schuster L.N."/>
            <person name="Chinwalla A."/>
            <person name="Delehaunty K."/>
            <person name="Dinkelacker I."/>
            <person name="Fulton L."/>
            <person name="Fulton R."/>
            <person name="Godfrey J."/>
            <person name="Minx P."/>
            <person name="Mitreva M."/>
            <person name="Roeseler W."/>
            <person name="Tian H."/>
            <person name="Witte H."/>
            <person name="Yang S.P."/>
            <person name="Wilson R.K."/>
            <person name="Sommer R.J."/>
        </authorList>
    </citation>
    <scope>NUCLEOTIDE SEQUENCE [LARGE SCALE GENOMIC DNA]</scope>
    <source>
        <strain evidence="2">PS312</strain>
    </source>
</reference>
<keyword evidence="2" id="KW-1185">Reference proteome</keyword>
<dbReference type="EnsemblMetazoa" id="PPA00398.1">
    <property type="protein sequence ID" value="PPA00398.1"/>
    <property type="gene ID" value="WBGene00089952"/>
</dbReference>
<reference evidence="1" key="2">
    <citation type="submission" date="2022-06" db="UniProtKB">
        <authorList>
            <consortium name="EnsemblMetazoa"/>
        </authorList>
    </citation>
    <scope>IDENTIFICATION</scope>
    <source>
        <strain evidence="1">PS312</strain>
    </source>
</reference>
<gene>
    <name evidence="1" type="primary">WBGene00089952</name>
</gene>
<sequence>MNSEAASGLISRLQVVEKDPSGPMDCKPPSRTWFLCPYLFGRTPIRCAHIVLVLHIIIYLIEIVMVYVAQSVWIDHKSIGLIFVHDMVRFLGEGSIIMITVMFFILLLIAFVGLQFRQSLFVLPFLTMLMIAQLLYPLLIYQFVNTASFLMQGRSGHVELIECFAIVSNLLFLIMLSFQSSRILLRSMIDMEDEKSKERPEMCNLSLYFNLFT</sequence>
<accession>A0A8R1U2H8</accession>